<proteinExistence type="predicted"/>
<dbReference type="EMBL" id="MU393575">
    <property type="protein sequence ID" value="KAI4860730.1"/>
    <property type="molecule type" value="Genomic_DNA"/>
</dbReference>
<protein>
    <submittedName>
        <fullName evidence="1">Uncharacterized protein</fullName>
    </submittedName>
</protein>
<evidence type="ECO:0000313" key="2">
    <source>
        <dbReference type="Proteomes" id="UP001497700"/>
    </source>
</evidence>
<sequence>MFLHSGASLHGHEYSSRPVPHPGQRRNALLRSAFATPINRTSSYRTSIESSDEPASPKPRRIRPLSEHIPKTNVLEPVVRFEEPRCEPATPKPKPEAMSEDEGSIASDSDASRVSSSARRARRRAPRKSTTFLLAHPPPKLRSKQRLIHIRPTLLLQIQHLSANQRPRPAIDVYPSSAIARSLIAPLLKRFPRIAHIKRDLCIQDVMLVKSEDYAAQASGPESDGDEDDLRSRDLLAILSPLRTEDKAEIVLADGTVWFATPRFNGTNLWSYEFVSVDLDGNTTTARWVRKQIATKSLPTTPTSNFPTQPTPSTTDYKFTFSIIDPNCRRHPIMATLTTSSLDILDTYTTVSQSASRYPPTSPMLSRPASPTGAEPPLERTTQQVEDWQKNFIAISAIWVILRHGWSPNCKPSDFGPLSAFSPTSPTDAGVANRNRSLSTNSEMTSKFGIQETANRRKLSGTLRMSDQFVPGLIPRRATSTGAAFMQKRNASEMGSVDQTSGSPEQTFKLNRRAFSGDWGIIKANRSVENSIAAVVDASPASPLAEDPIQSNTSSPVPPPIPPGRRAVSAYYSVDPMSLKSGDVELCEKPNIERNPVVQITARGVQMDDQDRKAKHQKWRSMANWFRKLQGR</sequence>
<organism evidence="1 2">
    <name type="scientific">Hypoxylon rubiginosum</name>
    <dbReference type="NCBI Taxonomy" id="110542"/>
    <lineage>
        <taxon>Eukaryota</taxon>
        <taxon>Fungi</taxon>
        <taxon>Dikarya</taxon>
        <taxon>Ascomycota</taxon>
        <taxon>Pezizomycotina</taxon>
        <taxon>Sordariomycetes</taxon>
        <taxon>Xylariomycetidae</taxon>
        <taxon>Xylariales</taxon>
        <taxon>Hypoxylaceae</taxon>
        <taxon>Hypoxylon</taxon>
    </lineage>
</organism>
<evidence type="ECO:0000313" key="1">
    <source>
        <dbReference type="EMBL" id="KAI4860730.1"/>
    </source>
</evidence>
<gene>
    <name evidence="1" type="ORF">F4820DRAFT_97058</name>
</gene>
<reference evidence="1 2" key="1">
    <citation type="journal article" date="2022" name="New Phytol.">
        <title>Ecological generalism drives hyperdiversity of secondary metabolite gene clusters in xylarialean endophytes.</title>
        <authorList>
            <person name="Franco M.E.E."/>
            <person name="Wisecaver J.H."/>
            <person name="Arnold A.E."/>
            <person name="Ju Y.M."/>
            <person name="Slot J.C."/>
            <person name="Ahrendt S."/>
            <person name="Moore L.P."/>
            <person name="Eastman K.E."/>
            <person name="Scott K."/>
            <person name="Konkel Z."/>
            <person name="Mondo S.J."/>
            <person name="Kuo A."/>
            <person name="Hayes R.D."/>
            <person name="Haridas S."/>
            <person name="Andreopoulos B."/>
            <person name="Riley R."/>
            <person name="LaButti K."/>
            <person name="Pangilinan J."/>
            <person name="Lipzen A."/>
            <person name="Amirebrahimi M."/>
            <person name="Yan J."/>
            <person name="Adam C."/>
            <person name="Keymanesh K."/>
            <person name="Ng V."/>
            <person name="Louie K."/>
            <person name="Northen T."/>
            <person name="Drula E."/>
            <person name="Henrissat B."/>
            <person name="Hsieh H.M."/>
            <person name="Youens-Clark K."/>
            <person name="Lutzoni F."/>
            <person name="Miadlikowska J."/>
            <person name="Eastwood D.C."/>
            <person name="Hamelin R.C."/>
            <person name="Grigoriev I.V."/>
            <person name="U'Ren J.M."/>
        </authorList>
    </citation>
    <scope>NUCLEOTIDE SEQUENCE [LARGE SCALE GENOMIC DNA]</scope>
    <source>
        <strain evidence="1 2">CBS 119005</strain>
    </source>
</reference>
<accession>A0ACB9YNW8</accession>
<comment type="caution">
    <text evidence="1">The sequence shown here is derived from an EMBL/GenBank/DDBJ whole genome shotgun (WGS) entry which is preliminary data.</text>
</comment>
<keyword evidence="2" id="KW-1185">Reference proteome</keyword>
<name>A0ACB9YNW8_9PEZI</name>
<dbReference type="Proteomes" id="UP001497700">
    <property type="component" value="Unassembled WGS sequence"/>
</dbReference>